<dbReference type="PANTHER" id="PTHR24096:SF422">
    <property type="entry name" value="BCDNA.GH02901"/>
    <property type="match status" value="1"/>
</dbReference>
<protein>
    <submittedName>
        <fullName evidence="3">4-coumarate-coa ligase/4-coumaroyl-CoA synthase</fullName>
    </submittedName>
</protein>
<dbReference type="PROSITE" id="PS00455">
    <property type="entry name" value="AMP_BINDING"/>
    <property type="match status" value="1"/>
</dbReference>
<dbReference type="OrthoDB" id="3535154at2759"/>
<dbReference type="InterPro" id="IPR025110">
    <property type="entry name" value="AMP-bd_C"/>
</dbReference>
<dbReference type="GO" id="GO:0016405">
    <property type="term" value="F:CoA-ligase activity"/>
    <property type="evidence" value="ECO:0007669"/>
    <property type="project" value="TreeGrafter"/>
</dbReference>
<feature type="domain" description="AMP-dependent synthetase/ligase" evidence="1">
    <location>
        <begin position="47"/>
        <end position="405"/>
    </location>
</feature>
<reference evidence="3 4" key="1">
    <citation type="submission" date="2016-05" db="EMBL/GenBank/DDBJ databases">
        <title>A degradative enzymes factory behind the ericoid mycorrhizal symbiosis.</title>
        <authorList>
            <consortium name="DOE Joint Genome Institute"/>
            <person name="Martino E."/>
            <person name="Morin E."/>
            <person name="Grelet G."/>
            <person name="Kuo A."/>
            <person name="Kohler A."/>
            <person name="Daghino S."/>
            <person name="Barry K."/>
            <person name="Choi C."/>
            <person name="Cichocki N."/>
            <person name="Clum A."/>
            <person name="Copeland A."/>
            <person name="Hainaut M."/>
            <person name="Haridas S."/>
            <person name="Labutti K."/>
            <person name="Lindquist E."/>
            <person name="Lipzen A."/>
            <person name="Khouja H.-R."/>
            <person name="Murat C."/>
            <person name="Ohm R."/>
            <person name="Olson A."/>
            <person name="Spatafora J."/>
            <person name="Veneault-Fourrey C."/>
            <person name="Henrissat B."/>
            <person name="Grigoriev I."/>
            <person name="Martin F."/>
            <person name="Perotto S."/>
        </authorList>
    </citation>
    <scope>NUCLEOTIDE SEQUENCE [LARGE SCALE GENOMIC DNA]</scope>
    <source>
        <strain evidence="3 4">UAMH 7357</strain>
    </source>
</reference>
<dbReference type="Pfam" id="PF13193">
    <property type="entry name" value="AMP-binding_C"/>
    <property type="match status" value="1"/>
</dbReference>
<evidence type="ECO:0000313" key="3">
    <source>
        <dbReference type="EMBL" id="PMD21613.1"/>
    </source>
</evidence>
<organism evidence="3 4">
    <name type="scientific">Hyaloscypha hepaticicola</name>
    <dbReference type="NCBI Taxonomy" id="2082293"/>
    <lineage>
        <taxon>Eukaryota</taxon>
        <taxon>Fungi</taxon>
        <taxon>Dikarya</taxon>
        <taxon>Ascomycota</taxon>
        <taxon>Pezizomycotina</taxon>
        <taxon>Leotiomycetes</taxon>
        <taxon>Helotiales</taxon>
        <taxon>Hyaloscyphaceae</taxon>
        <taxon>Hyaloscypha</taxon>
    </lineage>
</organism>
<keyword evidence="3" id="KW-0436">Ligase</keyword>
<dbReference type="PANTHER" id="PTHR24096">
    <property type="entry name" value="LONG-CHAIN-FATTY-ACID--COA LIGASE"/>
    <property type="match status" value="1"/>
</dbReference>
<dbReference type="Gene3D" id="3.40.50.12780">
    <property type="entry name" value="N-terminal domain of ligase-like"/>
    <property type="match status" value="1"/>
</dbReference>
<dbReference type="InterPro" id="IPR000873">
    <property type="entry name" value="AMP-dep_synth/lig_dom"/>
</dbReference>
<dbReference type="InterPro" id="IPR045851">
    <property type="entry name" value="AMP-bd_C_sf"/>
</dbReference>
<proteinExistence type="predicted"/>
<dbReference type="AlphaFoldDB" id="A0A2J6Q5T9"/>
<gene>
    <name evidence="3" type="ORF">NA56DRAFT_645441</name>
</gene>
<dbReference type="Gene3D" id="3.30.300.30">
    <property type="match status" value="1"/>
</dbReference>
<dbReference type="SUPFAM" id="SSF56801">
    <property type="entry name" value="Acetyl-CoA synthetase-like"/>
    <property type="match status" value="1"/>
</dbReference>
<dbReference type="STRING" id="1745343.A0A2J6Q5T9"/>
<dbReference type="InterPro" id="IPR020845">
    <property type="entry name" value="AMP-binding_CS"/>
</dbReference>
<dbReference type="EMBL" id="KZ613480">
    <property type="protein sequence ID" value="PMD21613.1"/>
    <property type="molecule type" value="Genomic_DNA"/>
</dbReference>
<keyword evidence="4" id="KW-1185">Reference proteome</keyword>
<dbReference type="Pfam" id="PF00501">
    <property type="entry name" value="AMP-binding"/>
    <property type="match status" value="1"/>
</dbReference>
<evidence type="ECO:0000313" key="4">
    <source>
        <dbReference type="Proteomes" id="UP000235672"/>
    </source>
</evidence>
<dbReference type="InterPro" id="IPR042099">
    <property type="entry name" value="ANL_N_sf"/>
</dbReference>
<name>A0A2J6Q5T9_9HELO</name>
<feature type="domain" description="AMP-binding enzyme C-terminal" evidence="2">
    <location>
        <begin position="456"/>
        <end position="533"/>
    </location>
</feature>
<evidence type="ECO:0000259" key="1">
    <source>
        <dbReference type="Pfam" id="PF00501"/>
    </source>
</evidence>
<evidence type="ECO:0000259" key="2">
    <source>
        <dbReference type="Pfam" id="PF13193"/>
    </source>
</evidence>
<dbReference type="Proteomes" id="UP000235672">
    <property type="component" value="Unassembled WGS sequence"/>
</dbReference>
<accession>A0A2J6Q5T9</accession>
<sequence length="557" mass="62078">MMLFRSSYPDLDIPTQIPLWDFLFTPSPYFKPINSPSSPPSFINALTNKSLTFQEVKQYSVYFSTALRTLGLEAGDVISICTPNSIWYPVALFGILRAGCLPALSSPAFGEDEMVHVFRTVGAKYVICYNENPKIVREAARKCGTEEKRIIVLEGKANEMRSVEDLVEEGRQLGDERQVEPWRVPFGKKNSEVCAVFCFSSGTTGLPKAVLISHQNIIAQLLQLLPTTSNDHTTILGLLPFYHITGVVKLLTLPLILPSSVILLTHTPLSIPLLLSTISHYRIAEPQLVPPLIIHLANSPLNQNYDLSCIKRFASGAAPISPSVLQRLETRFPGRGFKQGYGMTESAGCITTHPLWAHSFKYARKGGTLVANTFIKIVDEKGRLLGVNEKGEILAKGPQMVMGYWDNEKATRDAFDEEGFLRTGDEGSIDEEGFITFHDRIKEMIKVKGIQVAPVELEELVSGFEGVVDCAVVGVRDEYSGERPFGFVVLKDGIRREGIEEEIMAFVRERKVRTKWLSGVRVVEMIPKSASGKILRRVLRDRLEREGQHVKGRTAKL</sequence>